<dbReference type="AlphaFoldDB" id="A0A543DAB1"/>
<feature type="transmembrane region" description="Helical" evidence="1">
    <location>
        <begin position="25"/>
        <end position="55"/>
    </location>
</feature>
<reference evidence="2 3" key="1">
    <citation type="submission" date="2019-06" db="EMBL/GenBank/DDBJ databases">
        <title>Sequencing the genomes of 1000 actinobacteria strains.</title>
        <authorList>
            <person name="Klenk H.-P."/>
        </authorList>
    </citation>
    <scope>NUCLEOTIDE SEQUENCE [LARGE SCALE GENOMIC DNA]</scope>
    <source>
        <strain evidence="2 3">DSM 45301</strain>
    </source>
</reference>
<dbReference type="EMBL" id="VFPA01000004">
    <property type="protein sequence ID" value="TQM06271.1"/>
    <property type="molecule type" value="Genomic_DNA"/>
</dbReference>
<proteinExistence type="predicted"/>
<keyword evidence="1" id="KW-1133">Transmembrane helix</keyword>
<dbReference type="RefSeq" id="WP_142060017.1">
    <property type="nucleotide sequence ID" value="NZ_VFPA01000004.1"/>
</dbReference>
<sequence>MATAAAPTAAGIASALRRLYVVRFAFALVWAGLLFATASSIGLVSAALLVLYPLFDVAAAIVDARSSRASRSAPGLYVNIVISSLAAIGLVVAVTSGIPAVLRVWGIWAVVAGLVQLVVGVTRRKLGGQWAMIASGAISVLAGASFFTQASGDAPSLGSLAGYAVLGGIFFLVSALRLGRAATAN</sequence>
<protein>
    <submittedName>
        <fullName evidence="2">Uncharacterized membrane protein HdeD (DUF308 family)</fullName>
    </submittedName>
</protein>
<feature type="transmembrane region" description="Helical" evidence="1">
    <location>
        <begin position="129"/>
        <end position="148"/>
    </location>
</feature>
<dbReference type="Proteomes" id="UP000315677">
    <property type="component" value="Unassembled WGS sequence"/>
</dbReference>
<evidence type="ECO:0000313" key="3">
    <source>
        <dbReference type="Proteomes" id="UP000315677"/>
    </source>
</evidence>
<keyword evidence="1" id="KW-0472">Membrane</keyword>
<accession>A0A543DAB1</accession>
<organism evidence="2 3">
    <name type="scientific">Pseudonocardia kunmingensis</name>
    <dbReference type="NCBI Taxonomy" id="630975"/>
    <lineage>
        <taxon>Bacteria</taxon>
        <taxon>Bacillati</taxon>
        <taxon>Actinomycetota</taxon>
        <taxon>Actinomycetes</taxon>
        <taxon>Pseudonocardiales</taxon>
        <taxon>Pseudonocardiaceae</taxon>
        <taxon>Pseudonocardia</taxon>
    </lineage>
</organism>
<keyword evidence="1" id="KW-0812">Transmembrane</keyword>
<evidence type="ECO:0000313" key="2">
    <source>
        <dbReference type="EMBL" id="TQM06271.1"/>
    </source>
</evidence>
<feature type="transmembrane region" description="Helical" evidence="1">
    <location>
        <begin position="104"/>
        <end position="122"/>
    </location>
</feature>
<evidence type="ECO:0000256" key="1">
    <source>
        <dbReference type="SAM" id="Phobius"/>
    </source>
</evidence>
<dbReference type="OrthoDB" id="960912at2"/>
<name>A0A543DAB1_9PSEU</name>
<feature type="transmembrane region" description="Helical" evidence="1">
    <location>
        <begin position="160"/>
        <end position="179"/>
    </location>
</feature>
<comment type="caution">
    <text evidence="2">The sequence shown here is derived from an EMBL/GenBank/DDBJ whole genome shotgun (WGS) entry which is preliminary data.</text>
</comment>
<feature type="transmembrane region" description="Helical" evidence="1">
    <location>
        <begin position="76"/>
        <end position="98"/>
    </location>
</feature>
<gene>
    <name evidence="2" type="ORF">FB558_6519</name>
</gene>
<keyword evidence="3" id="KW-1185">Reference proteome</keyword>